<evidence type="ECO:0000256" key="1">
    <source>
        <dbReference type="SAM" id="Phobius"/>
    </source>
</evidence>
<accession>A0A9P4GCQ5</accession>
<dbReference type="Proteomes" id="UP000800039">
    <property type="component" value="Unassembled WGS sequence"/>
</dbReference>
<evidence type="ECO:0000313" key="2">
    <source>
        <dbReference type="EMBL" id="KAF1842936.1"/>
    </source>
</evidence>
<keyword evidence="1" id="KW-0812">Transmembrane</keyword>
<name>A0A9P4GCQ5_9PLEO</name>
<dbReference type="AlphaFoldDB" id="A0A9P4GCQ5"/>
<dbReference type="OrthoDB" id="5428890at2759"/>
<comment type="caution">
    <text evidence="2">The sequence shown here is derived from an EMBL/GenBank/DDBJ whole genome shotgun (WGS) entry which is preliminary data.</text>
</comment>
<evidence type="ECO:0000313" key="3">
    <source>
        <dbReference type="Proteomes" id="UP000800039"/>
    </source>
</evidence>
<gene>
    <name evidence="2" type="ORF">K460DRAFT_291120</name>
</gene>
<dbReference type="EMBL" id="ML976617">
    <property type="protein sequence ID" value="KAF1842936.1"/>
    <property type="molecule type" value="Genomic_DNA"/>
</dbReference>
<reference evidence="2" key="1">
    <citation type="submission" date="2020-01" db="EMBL/GenBank/DDBJ databases">
        <authorList>
            <consortium name="DOE Joint Genome Institute"/>
            <person name="Haridas S."/>
            <person name="Albert R."/>
            <person name="Binder M."/>
            <person name="Bloem J."/>
            <person name="Labutti K."/>
            <person name="Salamov A."/>
            <person name="Andreopoulos B."/>
            <person name="Baker S.E."/>
            <person name="Barry K."/>
            <person name="Bills G."/>
            <person name="Bluhm B.H."/>
            <person name="Cannon C."/>
            <person name="Castanera R."/>
            <person name="Culley D.E."/>
            <person name="Daum C."/>
            <person name="Ezra D."/>
            <person name="Gonzalez J.B."/>
            <person name="Henrissat B."/>
            <person name="Kuo A."/>
            <person name="Liang C."/>
            <person name="Lipzen A."/>
            <person name="Lutzoni F."/>
            <person name="Magnuson J."/>
            <person name="Mondo S."/>
            <person name="Nolan M."/>
            <person name="Ohm R."/>
            <person name="Pangilinan J."/>
            <person name="Park H.-J."/>
            <person name="Ramirez L."/>
            <person name="Alfaro M."/>
            <person name="Sun H."/>
            <person name="Tritt A."/>
            <person name="Yoshinaga Y."/>
            <person name="Zwiers L.-H."/>
            <person name="Turgeon B.G."/>
            <person name="Goodwin S.B."/>
            <person name="Spatafora J.W."/>
            <person name="Crous P.W."/>
            <person name="Grigoriev I.V."/>
        </authorList>
    </citation>
    <scope>NUCLEOTIDE SEQUENCE</scope>
    <source>
        <strain evidence="2">CBS 394.84</strain>
    </source>
</reference>
<dbReference type="GeneID" id="63846506"/>
<organism evidence="2 3">
    <name type="scientific">Cucurbitaria berberidis CBS 394.84</name>
    <dbReference type="NCBI Taxonomy" id="1168544"/>
    <lineage>
        <taxon>Eukaryota</taxon>
        <taxon>Fungi</taxon>
        <taxon>Dikarya</taxon>
        <taxon>Ascomycota</taxon>
        <taxon>Pezizomycotina</taxon>
        <taxon>Dothideomycetes</taxon>
        <taxon>Pleosporomycetidae</taxon>
        <taxon>Pleosporales</taxon>
        <taxon>Pleosporineae</taxon>
        <taxon>Cucurbitariaceae</taxon>
        <taxon>Cucurbitaria</taxon>
    </lineage>
</organism>
<sequence>MSSPNGPLYEVLQNPVTPQAQAEIVSYLWRDGVTAPSRSVHFDWTAYFAYYTKQCKAALVNEGLYLSARTHHDILTIARLLEDESTEEMIKQKLRQNLTQQRPQAEEDRMLDGSVKLATRLLAMVNIGPLASEISGRYFMNWDQGSLRDAVHRHFNILPEIDPDPKYSVIGTDLTCRNIDRISGIEVVPTDNLIDHLRLVERDTKVCVFHHVSFLKRMNATQNSSLYPDGLIEETLDTIALLFPDTDRKTRRWLESDFQTHPLLSKLDQGLLSCGHFRAGHPSRRFERFRFWRDRLCTLREAVDDATPPSKALLKALRDSKNGDRWFNSWVAIVAIGLTLFFGLVQSIEGAVQVYKAYHPAPA</sequence>
<proteinExistence type="predicted"/>
<protein>
    <submittedName>
        <fullName evidence="2">Uncharacterized protein</fullName>
    </submittedName>
</protein>
<keyword evidence="3" id="KW-1185">Reference proteome</keyword>
<keyword evidence="1" id="KW-1133">Transmembrane helix</keyword>
<dbReference type="RefSeq" id="XP_040785499.1">
    <property type="nucleotide sequence ID" value="XM_040929254.1"/>
</dbReference>
<feature type="transmembrane region" description="Helical" evidence="1">
    <location>
        <begin position="326"/>
        <end position="345"/>
    </location>
</feature>
<keyword evidence="1" id="KW-0472">Membrane</keyword>